<dbReference type="PANTHER" id="PTHR23345:SF33">
    <property type="entry name" value="CROSSVEINLESS D"/>
    <property type="match status" value="1"/>
</dbReference>
<dbReference type="EMBL" id="JAUDFV010000152">
    <property type="protein sequence ID" value="KAL2718093.1"/>
    <property type="molecule type" value="Genomic_DNA"/>
</dbReference>
<dbReference type="InterPro" id="IPR001747">
    <property type="entry name" value="Vitellogenin_N"/>
</dbReference>
<evidence type="ECO:0000313" key="5">
    <source>
        <dbReference type="EMBL" id="KAL2718093.1"/>
    </source>
</evidence>
<gene>
    <name evidence="5" type="ORF">V1478_011969</name>
</gene>
<dbReference type="Proteomes" id="UP001607302">
    <property type="component" value="Unassembled WGS sequence"/>
</dbReference>
<feature type="chain" id="PRO_5044890928" evidence="3">
    <location>
        <begin position="21"/>
        <end position="1533"/>
    </location>
</feature>
<comment type="caution">
    <text evidence="2">Lacks conserved residue(s) required for the propagation of feature annotation.</text>
</comment>
<dbReference type="SUPFAM" id="SSF48431">
    <property type="entry name" value="Lipovitellin-phosvitin complex, superhelical domain"/>
    <property type="match status" value="1"/>
</dbReference>
<name>A0ABD2ABV2_VESSQ</name>
<organism evidence="5 6">
    <name type="scientific">Vespula squamosa</name>
    <name type="common">Southern yellow jacket</name>
    <name type="synonym">Wasp</name>
    <dbReference type="NCBI Taxonomy" id="30214"/>
    <lineage>
        <taxon>Eukaryota</taxon>
        <taxon>Metazoa</taxon>
        <taxon>Ecdysozoa</taxon>
        <taxon>Arthropoda</taxon>
        <taxon>Hexapoda</taxon>
        <taxon>Insecta</taxon>
        <taxon>Pterygota</taxon>
        <taxon>Neoptera</taxon>
        <taxon>Endopterygota</taxon>
        <taxon>Hymenoptera</taxon>
        <taxon>Apocrita</taxon>
        <taxon>Aculeata</taxon>
        <taxon>Vespoidea</taxon>
        <taxon>Vespidae</taxon>
        <taxon>Vespinae</taxon>
        <taxon>Vespula</taxon>
    </lineage>
</organism>
<dbReference type="InterPro" id="IPR015255">
    <property type="entry name" value="Vitellinogen_open_b-sht"/>
</dbReference>
<evidence type="ECO:0000259" key="4">
    <source>
        <dbReference type="PROSITE" id="PS51211"/>
    </source>
</evidence>
<dbReference type="SMART" id="SM01169">
    <property type="entry name" value="DUF1943"/>
    <property type="match status" value="1"/>
</dbReference>
<dbReference type="SUPFAM" id="SSF56968">
    <property type="entry name" value="Lipovitellin-phosvitin complex, beta-sheet shell regions"/>
    <property type="match status" value="2"/>
</dbReference>
<dbReference type="PROSITE" id="PS51211">
    <property type="entry name" value="VITELLOGENIN"/>
    <property type="match status" value="1"/>
</dbReference>
<evidence type="ECO:0000313" key="6">
    <source>
        <dbReference type="Proteomes" id="UP001607302"/>
    </source>
</evidence>
<evidence type="ECO:0000256" key="1">
    <source>
        <dbReference type="ARBA" id="ARBA00022729"/>
    </source>
</evidence>
<keyword evidence="6" id="KW-1185">Reference proteome</keyword>
<dbReference type="SMART" id="SM00638">
    <property type="entry name" value="LPD_N"/>
    <property type="match status" value="1"/>
</dbReference>
<accession>A0ABD2ABV2</accession>
<keyword evidence="1 3" id="KW-0732">Signal</keyword>
<evidence type="ECO:0000256" key="2">
    <source>
        <dbReference type="PROSITE-ProRule" id="PRU00557"/>
    </source>
</evidence>
<sequence length="1533" mass="175313">MGLATNVFTALLVFIAAASAIPAHFPRGKTLVYKYYGDIKAGNIELAPYASQFGLESVLYIEHDVSDPTLKNAYYVTLRNSKIGLHNGMSVHYQKVVNFHPIIESAKALEKPFLVVYDENGKFQGVKFHDNEPRWSKNIKQSIASILQLDLSSIQLQTQSVKSQSFVTSENTIHGDCEVVYDVNPKDQQNPQSINVFVVTKFYEPMNCTNFVQKVFDQVECDKCYVESENAMTTASRRVFEIINQGQEIIITKLIGHGVINYFPWQARSEAHYLLNNQTLILENIVPITQIVLPFDDFQKVPLQRDVTFKLSDNSDVITSQDLLQERRNVNSESLVVKLKKMLIEASDYLEENHIETKEPDWKHGQTINRIHHTMTSMNLKSLEEVFLTIQYPKTPKDITVRNIFLQIVPTVGTADSCIFVKNVIYQQKVSDLDAIMMLHKLPMYVKSSNEQLLANMEDLIEVKANVNMDVRVAGILCFSRLIHKTFKDKIIVYNSQIDKYLKNNFYEHIKSKKILSKYKYKYYINEYVNVIDETTYYMKMVYLMAMRNVQLKYIHPILEPIIRGDEVISEKPYHIRTAAIWAIEKTILNDLHYGYNLLWPILADTSLPLTVRIAAYNILINQLPHMGRIMNIYWFMVYEKNEHLYNYHVTTIKGLSNSVDPCLRPVREMARKILRFTRMRLVHTPLSANYLVDYVDPKYEFGETVKTSLILNEITGGPHVGSVQYIHMTARKRVPILGIYWSVNGLDEIMNMIKKQLVGNVMEIIKNENIMNIFKKIAQDMPAKENIYVDLAITVNDQVVQTIHLDNNNWMTVLDKVKDWKNIISNANINVQGVVYDTFYEMYVPTDMGLQAVLTTKIPVLASVKLNTVPTEDKVPLNMDLKLDTRLWKHGEYAMSIYNPIVDVWHSIRRVTSSDVALPADMNIAYNHKTSNLKLTFQRLPINKFSNSGILTYAKNYVTITEDETDELKKSCATCHHYEVVTLGEKYQKSYKASYNSEDSGLQFSMSVFDCESNITPTTEKVEWMQVFSSENKNTWLVKNSKIVQFIMGVRQQSWLNFISPEIGSCGSLIRIEPSIVYPTSSVVVNLRVNVKDLDHVIDKMNVLSSKRINVHGTLDVVAASTNTTTRSWDLNVNVESSPGHVNNNLKVQITRTTPGEKKLKICIDGQKNYPVITTDYFKLDTVKEETNTKVSFTMGMTEDDKCVRDDMVITMTVKGEMSEEQKKQMSHDSVYGACVKDIQNQLFTTQQGHIPKTWNCLHETILYSTMRKYTTNVVYKKVPQSIVSKVIMLEDIIRAGFLPQISYTTNVEPNSVKVIVEYPVGTENMDVSVVTPNLSYDITEVPFGNKLWNVLMDNTHFSTNFLQKLYNEQLKICTVYPQVLLTADNGTIPYTFPDEWILVSGDYIHKTFAVFVKVVQNNVISKVIIGEHVLDIVPNGNEPLITINGTVVVKPLGKGVVEPPNEYSNYVFKVTNNNEHVNVHSEHVPIEIICTPNSMTVILDTLLQGHVTGMCGHLDNTHKEKLTKVYSTTVL</sequence>
<proteinExistence type="predicted"/>
<dbReference type="PANTHER" id="PTHR23345">
    <property type="entry name" value="VITELLOGENIN-RELATED"/>
    <property type="match status" value="1"/>
</dbReference>
<feature type="domain" description="Vitellogenin" evidence="4">
    <location>
        <begin position="25"/>
        <end position="724"/>
    </location>
</feature>
<evidence type="ECO:0000256" key="3">
    <source>
        <dbReference type="SAM" id="SignalP"/>
    </source>
</evidence>
<feature type="signal peptide" evidence="3">
    <location>
        <begin position="1"/>
        <end position="20"/>
    </location>
</feature>
<dbReference type="InterPro" id="IPR015816">
    <property type="entry name" value="Vitellinogen_b-sht_N"/>
</dbReference>
<reference evidence="5 6" key="1">
    <citation type="journal article" date="2024" name="Ann. Entomol. Soc. Am.">
        <title>Genomic analyses of the southern and eastern yellowjacket wasps (Hymenoptera: Vespidae) reveal evolutionary signatures of social life.</title>
        <authorList>
            <person name="Catto M.A."/>
            <person name="Caine P.B."/>
            <person name="Orr S.E."/>
            <person name="Hunt B.G."/>
            <person name="Goodisman M.A.D."/>
        </authorList>
    </citation>
    <scope>NUCLEOTIDE SEQUENCE [LARGE SCALE GENOMIC DNA]</scope>
    <source>
        <strain evidence="5">233</strain>
        <tissue evidence="5">Head and thorax</tissue>
    </source>
</reference>
<dbReference type="Gene3D" id="2.30.230.10">
    <property type="entry name" value="Lipovitellin, beta-sheet shell regions, chain A"/>
    <property type="match status" value="1"/>
</dbReference>
<comment type="caution">
    <text evidence="5">The sequence shown here is derived from an EMBL/GenBank/DDBJ whole genome shotgun (WGS) entry which is preliminary data.</text>
</comment>
<dbReference type="Pfam" id="PF01347">
    <property type="entry name" value="Vitellogenin_N"/>
    <property type="match status" value="1"/>
</dbReference>
<protein>
    <submittedName>
        <fullName evidence="5">Vitellogenin-6-like</fullName>
    </submittedName>
</protein>
<dbReference type="Gene3D" id="1.25.10.20">
    <property type="entry name" value="Vitellinogen, superhelical"/>
    <property type="match status" value="1"/>
</dbReference>
<dbReference type="InterPro" id="IPR050733">
    <property type="entry name" value="Vitellogenin/Apolipophorin"/>
</dbReference>
<dbReference type="InterPro" id="IPR011030">
    <property type="entry name" value="Lipovitellin_superhlx_dom"/>
</dbReference>
<dbReference type="InterPro" id="IPR015819">
    <property type="entry name" value="Lipid_transp_b-sht_shell"/>
</dbReference>
<dbReference type="Pfam" id="PF09172">
    <property type="entry name" value="Vit_open_b-sht"/>
    <property type="match status" value="1"/>
</dbReference>